<dbReference type="Pfam" id="PF02464">
    <property type="entry name" value="CinA"/>
    <property type="match status" value="1"/>
</dbReference>
<evidence type="ECO:0000259" key="3">
    <source>
        <dbReference type="Pfam" id="PF02464"/>
    </source>
</evidence>
<name>A0A8H4TID0_9HYPO</name>
<keyword evidence="1" id="KW-0812">Transmembrane</keyword>
<dbReference type="EMBL" id="JABFAI010000053">
    <property type="protein sequence ID" value="KAF4958374.1"/>
    <property type="molecule type" value="Genomic_DNA"/>
</dbReference>
<dbReference type="Pfam" id="PF00487">
    <property type="entry name" value="FA_desaturase"/>
    <property type="match status" value="1"/>
</dbReference>
<accession>A0A8H4TID0</accession>
<protein>
    <recommendedName>
        <fullName evidence="6">Fatty acid desaturase domain-containing protein</fullName>
    </recommendedName>
</protein>
<keyword evidence="1" id="KW-1133">Transmembrane helix</keyword>
<gene>
    <name evidence="4" type="ORF">FGADI_2540</name>
</gene>
<evidence type="ECO:0000256" key="1">
    <source>
        <dbReference type="SAM" id="Phobius"/>
    </source>
</evidence>
<feature type="transmembrane region" description="Helical" evidence="1">
    <location>
        <begin position="232"/>
        <end position="251"/>
    </location>
</feature>
<proteinExistence type="predicted"/>
<evidence type="ECO:0000313" key="4">
    <source>
        <dbReference type="EMBL" id="KAF4958374.1"/>
    </source>
</evidence>
<dbReference type="Proteomes" id="UP000604273">
    <property type="component" value="Unassembled WGS sequence"/>
</dbReference>
<feature type="domain" description="Fatty acid desaturase" evidence="2">
    <location>
        <begin position="142"/>
        <end position="373"/>
    </location>
</feature>
<dbReference type="Gene3D" id="3.90.950.20">
    <property type="entry name" value="CinA-like"/>
    <property type="match status" value="1"/>
</dbReference>
<dbReference type="GO" id="GO:0006629">
    <property type="term" value="P:lipid metabolic process"/>
    <property type="evidence" value="ECO:0007669"/>
    <property type="project" value="InterPro"/>
</dbReference>
<evidence type="ECO:0000313" key="5">
    <source>
        <dbReference type="Proteomes" id="UP000604273"/>
    </source>
</evidence>
<dbReference type="PANTHER" id="PTHR36459">
    <property type="entry name" value="ORF"/>
    <property type="match status" value="1"/>
</dbReference>
<dbReference type="SUPFAM" id="SSF142433">
    <property type="entry name" value="CinA-like"/>
    <property type="match status" value="1"/>
</dbReference>
<reference evidence="4" key="1">
    <citation type="journal article" date="2020" name="BMC Genomics">
        <title>Correction to: Identification and distribution of gene clusters required for synthesis of sphingolipid metabolism inhibitors in diverse species of the filamentous fungus Fusarium.</title>
        <authorList>
            <person name="Kim H.S."/>
            <person name="Lohmar J.M."/>
            <person name="Busman M."/>
            <person name="Brown D.W."/>
            <person name="Naumann T.A."/>
            <person name="Divon H.H."/>
            <person name="Lysoe E."/>
            <person name="Uhlig S."/>
            <person name="Proctor R.H."/>
        </authorList>
    </citation>
    <scope>NUCLEOTIDE SEQUENCE</scope>
    <source>
        <strain evidence="4">NRRL 45417</strain>
    </source>
</reference>
<evidence type="ECO:0000259" key="2">
    <source>
        <dbReference type="Pfam" id="PF00487"/>
    </source>
</evidence>
<feature type="transmembrane region" description="Helical" evidence="1">
    <location>
        <begin position="117"/>
        <end position="137"/>
    </location>
</feature>
<reference evidence="4" key="2">
    <citation type="submission" date="2020-05" db="EMBL/GenBank/DDBJ databases">
        <authorList>
            <person name="Kim H.-S."/>
            <person name="Proctor R.H."/>
            <person name="Brown D.W."/>
        </authorList>
    </citation>
    <scope>NUCLEOTIDE SEQUENCE</scope>
    <source>
        <strain evidence="4">NRRL 45417</strain>
    </source>
</reference>
<dbReference type="AlphaFoldDB" id="A0A8H4TID0"/>
<organism evidence="4 5">
    <name type="scientific">Fusarium gaditjirri</name>
    <dbReference type="NCBI Taxonomy" id="282569"/>
    <lineage>
        <taxon>Eukaryota</taxon>
        <taxon>Fungi</taxon>
        <taxon>Dikarya</taxon>
        <taxon>Ascomycota</taxon>
        <taxon>Pezizomycotina</taxon>
        <taxon>Sordariomycetes</taxon>
        <taxon>Hypocreomycetidae</taxon>
        <taxon>Hypocreales</taxon>
        <taxon>Nectriaceae</taxon>
        <taxon>Fusarium</taxon>
        <taxon>Fusarium nisikadoi species complex</taxon>
    </lineage>
</organism>
<keyword evidence="5" id="KW-1185">Reference proteome</keyword>
<dbReference type="InterPro" id="IPR008136">
    <property type="entry name" value="CinA_C"/>
</dbReference>
<sequence>MPSVSAICHTDNMEEDTIVFHPQLTKADALILEGLRQDIKDSSSSNAETATSAPTARDEELLRHLQAMNDPKDAHFEPSVTTNWDIDQIKLPLFLEKTVLRPYIRLARSVVRVETDVIMLTHLLLYFSTTIPSAIFLFTNFTWIHGILHFVMQFSYMGAYTLLMHQHIHMRGVLDKKFAIFDHLFPYILDPLMGHTWNSYFYHHVKHHHVEGNGPNDLSSTIRYQRDSLLHFLHYVGRFFFLVWADLPIYFIRNGKVMTGLKAGFWEFSNYAFLITMFNLHRNATICVFLMPLLLLRLGLMAGNWGQHAFVDDVDPDSDYRSSITLIDVASNRFCYNDGYHTSHHLNPLRHWREHPVSFQKTKHTYASQHALVFHDIDYMMVTVRLMMKDYKTLARCLVPMGEQIAMSLDERAAMLETKTRRFTEEEIQKKFKKQSSLPINLEQNAYMAELEHHKRTSETIADIAKDVIRLLEEEKETVAVAESLTGGSIMAALTAVEGASSVCRGGIVSYNTGVKSNILGVSQTIITKHGAVNGEVAEQMAAGARSITTLDTPTTWGLSTTGVAGPGTEEGKAPGIVVIGISRAGQDRAFGPFYFPGDRDAVRKASVTKALQQLRELLRDRDHMEERP</sequence>
<dbReference type="InterPro" id="IPR005804">
    <property type="entry name" value="FA_desaturase_dom"/>
</dbReference>
<keyword evidence="1" id="KW-0472">Membrane</keyword>
<dbReference type="NCBIfam" id="TIGR00199">
    <property type="entry name" value="PncC_domain"/>
    <property type="match status" value="1"/>
</dbReference>
<dbReference type="InterPro" id="IPR036653">
    <property type="entry name" value="CinA-like_C"/>
</dbReference>
<evidence type="ECO:0008006" key="6">
    <source>
        <dbReference type="Google" id="ProtNLM"/>
    </source>
</evidence>
<feature type="transmembrane region" description="Helical" evidence="1">
    <location>
        <begin position="143"/>
        <end position="163"/>
    </location>
</feature>
<feature type="domain" description="CinA C-terminal" evidence="3">
    <location>
        <begin position="463"/>
        <end position="619"/>
    </location>
</feature>
<dbReference type="PANTHER" id="PTHR36459:SF1">
    <property type="entry name" value="FATTY ACID DESATURASE DOMAIN-CONTAINING PROTEIN-RELATED"/>
    <property type="match status" value="1"/>
</dbReference>
<comment type="caution">
    <text evidence="4">The sequence shown here is derived from an EMBL/GenBank/DDBJ whole genome shotgun (WGS) entry which is preliminary data.</text>
</comment>
<dbReference type="OrthoDB" id="1470350at2759"/>